<accession>A0A7S2W1R8</accession>
<keyword evidence="1" id="KW-1133">Transmembrane helix</keyword>
<evidence type="ECO:0000256" key="1">
    <source>
        <dbReference type="SAM" id="Phobius"/>
    </source>
</evidence>
<evidence type="ECO:0000313" key="2">
    <source>
        <dbReference type="EMBL" id="CAD9661019.1"/>
    </source>
</evidence>
<sequence>MPRLDSSVNNSNNQPGVASAYPNFRNLALLKILGIFFTILLLKNVMFKDYKKQEIEYLRASGKTEEEIAQYIDPMKSSSKKQEEVLMPLLLDIATLKEDVRKLKEKVFKEVTDFEKEQDTKTQR</sequence>
<dbReference type="AlphaFoldDB" id="A0A7S2W1R8"/>
<protein>
    <submittedName>
        <fullName evidence="2">Uncharacterized protein</fullName>
    </submittedName>
</protein>
<reference evidence="2" key="1">
    <citation type="submission" date="2021-01" db="EMBL/GenBank/DDBJ databases">
        <authorList>
            <person name="Corre E."/>
            <person name="Pelletier E."/>
            <person name="Niang G."/>
            <person name="Scheremetjew M."/>
            <person name="Finn R."/>
            <person name="Kale V."/>
            <person name="Holt S."/>
            <person name="Cochrane G."/>
            <person name="Meng A."/>
            <person name="Brown T."/>
            <person name="Cohen L."/>
        </authorList>
    </citation>
    <scope>NUCLEOTIDE SEQUENCE</scope>
    <source>
        <strain evidence="2">CCMP1452</strain>
    </source>
</reference>
<organism evidence="2">
    <name type="scientific">Eucampia antarctica</name>
    <dbReference type="NCBI Taxonomy" id="49252"/>
    <lineage>
        <taxon>Eukaryota</taxon>
        <taxon>Sar</taxon>
        <taxon>Stramenopiles</taxon>
        <taxon>Ochrophyta</taxon>
        <taxon>Bacillariophyta</taxon>
        <taxon>Mediophyceae</taxon>
        <taxon>Biddulphiophycidae</taxon>
        <taxon>Hemiaulales</taxon>
        <taxon>Hemiaulaceae</taxon>
        <taxon>Eucampia</taxon>
    </lineage>
</organism>
<feature type="transmembrane region" description="Helical" evidence="1">
    <location>
        <begin position="24"/>
        <end position="42"/>
    </location>
</feature>
<keyword evidence="1" id="KW-0812">Transmembrane</keyword>
<dbReference type="EMBL" id="HBHI01007883">
    <property type="protein sequence ID" value="CAD9661019.1"/>
    <property type="molecule type" value="Transcribed_RNA"/>
</dbReference>
<proteinExistence type="predicted"/>
<name>A0A7S2W1R8_9STRA</name>
<gene>
    <name evidence="2" type="ORF">EANT1437_LOCUS4044</name>
</gene>
<keyword evidence="1" id="KW-0472">Membrane</keyword>